<evidence type="ECO:0000313" key="10">
    <source>
        <dbReference type="EMBL" id="EGF81657.1"/>
    </source>
</evidence>
<evidence type="ECO:0000256" key="2">
    <source>
        <dbReference type="ARBA" id="ARBA00022723"/>
    </source>
</evidence>
<proteinExistence type="predicted"/>
<evidence type="ECO:0000256" key="6">
    <source>
        <dbReference type="ARBA" id="ARBA00023242"/>
    </source>
</evidence>
<protein>
    <recommendedName>
        <fullName evidence="9">CCHC-type domain-containing protein</fullName>
    </recommendedName>
</protein>
<dbReference type="Pfam" id="PF00098">
    <property type="entry name" value="zf-CCHC"/>
    <property type="match status" value="1"/>
</dbReference>
<keyword evidence="6" id="KW-0539">Nucleus</keyword>
<dbReference type="RefSeq" id="XP_006677946.1">
    <property type="nucleotide sequence ID" value="XM_006677883.1"/>
</dbReference>
<comment type="subcellular location">
    <subcellularLocation>
        <location evidence="1">Nucleus</location>
    </subcellularLocation>
</comment>
<dbReference type="PANTHER" id="PTHR46543:SF1">
    <property type="entry name" value="ZINC FINGER CCHC DOMAIN-CONTAINING PROTEIN 7"/>
    <property type="match status" value="1"/>
</dbReference>
<evidence type="ECO:0000259" key="9">
    <source>
        <dbReference type="PROSITE" id="PS50158"/>
    </source>
</evidence>
<dbReference type="STRING" id="684364.F4P0V4"/>
<feature type="region of interest" description="Disordered" evidence="8">
    <location>
        <begin position="174"/>
        <end position="282"/>
    </location>
</feature>
<feature type="domain" description="CCHC-type" evidence="9">
    <location>
        <begin position="148"/>
        <end position="161"/>
    </location>
</feature>
<dbReference type="GO" id="GO:0003676">
    <property type="term" value="F:nucleic acid binding"/>
    <property type="evidence" value="ECO:0007669"/>
    <property type="project" value="InterPro"/>
</dbReference>
<keyword evidence="11" id="KW-1185">Reference proteome</keyword>
<dbReference type="InterPro" id="IPR051644">
    <property type="entry name" value="TRAMP_AT-DNA-binding"/>
</dbReference>
<dbReference type="Proteomes" id="UP000007241">
    <property type="component" value="Unassembled WGS sequence"/>
</dbReference>
<name>F4P0V4_BATDJ</name>
<keyword evidence="4 7" id="KW-0863">Zinc-finger</keyword>
<keyword evidence="3" id="KW-0677">Repeat</keyword>
<dbReference type="InParanoid" id="F4P0V4"/>
<accession>F4P0V4</accession>
<feature type="compositionally biased region" description="Low complexity" evidence="8">
    <location>
        <begin position="187"/>
        <end position="199"/>
    </location>
</feature>
<sequence>MSLGLYGRCIHNFRLEILPDGTVSTMVAPETALESSSNNSETAPILTDRGIGSRYFVDMSTIVCRFCRRQGHMFKDCKEKETRCHLCREDHDPLKCPLADLCYICFQRGHQRGQCPTSGIRKYCVCCTSSGHSTRDTHRRTREIKAFCYMCGEEGHFGDNCTYGRSTFRSSAFHKSAPREYVRQGRSRSPLSRTSPSYRATGLSNEDDGYEKSHRTHGSTGQQSPRGNQESHNRGRNTGNRYNSGSSSNRNGNGDRGFYDSGSSGNHNRFNVRDRRPYNTPS</sequence>
<keyword evidence="2" id="KW-0479">Metal-binding</keyword>
<dbReference type="PANTHER" id="PTHR46543">
    <property type="entry name" value="ZINC FINGER CCHC DOMAIN-CONTAINING PROTEIN 7"/>
    <property type="match status" value="1"/>
</dbReference>
<dbReference type="AlphaFoldDB" id="F4P0V4"/>
<evidence type="ECO:0000256" key="1">
    <source>
        <dbReference type="ARBA" id="ARBA00004123"/>
    </source>
</evidence>
<dbReference type="EMBL" id="GL882882">
    <property type="protein sequence ID" value="EGF81657.1"/>
    <property type="molecule type" value="Genomic_DNA"/>
</dbReference>
<dbReference type="OrthoDB" id="2153312at2759"/>
<dbReference type="GO" id="GO:0005634">
    <property type="term" value="C:nucleus"/>
    <property type="evidence" value="ECO:0007669"/>
    <property type="project" value="UniProtKB-SubCell"/>
</dbReference>
<dbReference type="GeneID" id="18238422"/>
<evidence type="ECO:0000256" key="7">
    <source>
        <dbReference type="PROSITE-ProRule" id="PRU00047"/>
    </source>
</evidence>
<organism evidence="10 11">
    <name type="scientific">Batrachochytrium dendrobatidis (strain JAM81 / FGSC 10211)</name>
    <name type="common">Frog chytrid fungus</name>
    <dbReference type="NCBI Taxonomy" id="684364"/>
    <lineage>
        <taxon>Eukaryota</taxon>
        <taxon>Fungi</taxon>
        <taxon>Fungi incertae sedis</taxon>
        <taxon>Chytridiomycota</taxon>
        <taxon>Chytridiomycota incertae sedis</taxon>
        <taxon>Chytridiomycetes</taxon>
        <taxon>Rhizophydiales</taxon>
        <taxon>Rhizophydiales incertae sedis</taxon>
        <taxon>Batrachochytrium</taxon>
    </lineage>
</organism>
<evidence type="ECO:0000256" key="3">
    <source>
        <dbReference type="ARBA" id="ARBA00022737"/>
    </source>
</evidence>
<dbReference type="OMA" id="THETICA"/>
<dbReference type="SMART" id="SM00343">
    <property type="entry name" value="ZnF_C2HC"/>
    <property type="match status" value="3"/>
</dbReference>
<dbReference type="FunCoup" id="F4P0V4">
    <property type="interactions" value="113"/>
</dbReference>
<dbReference type="PROSITE" id="PS50158">
    <property type="entry name" value="ZF_CCHC"/>
    <property type="match status" value="1"/>
</dbReference>
<keyword evidence="5" id="KW-0862">Zinc</keyword>
<feature type="compositionally biased region" description="Basic and acidic residues" evidence="8">
    <location>
        <begin position="271"/>
        <end position="282"/>
    </location>
</feature>
<evidence type="ECO:0000256" key="8">
    <source>
        <dbReference type="SAM" id="MobiDB-lite"/>
    </source>
</evidence>
<gene>
    <name evidence="10" type="ORF">BATDEDRAFT_24238</name>
</gene>
<feature type="compositionally biased region" description="Low complexity" evidence="8">
    <location>
        <begin position="236"/>
        <end position="252"/>
    </location>
</feature>
<dbReference type="HOGENOM" id="CLU_986906_0_0_1"/>
<evidence type="ECO:0000256" key="4">
    <source>
        <dbReference type="ARBA" id="ARBA00022771"/>
    </source>
</evidence>
<dbReference type="Gene3D" id="4.10.60.10">
    <property type="entry name" value="Zinc finger, CCHC-type"/>
    <property type="match status" value="1"/>
</dbReference>
<reference evidence="10 11" key="1">
    <citation type="submission" date="2009-12" db="EMBL/GenBank/DDBJ databases">
        <title>The draft genome of Batrachochytrium dendrobatidis.</title>
        <authorList>
            <consortium name="US DOE Joint Genome Institute (JGI-PGF)"/>
            <person name="Kuo A."/>
            <person name="Salamov A."/>
            <person name="Schmutz J."/>
            <person name="Lucas S."/>
            <person name="Pitluck S."/>
            <person name="Rosenblum E."/>
            <person name="Stajich J."/>
            <person name="Eisen M."/>
            <person name="Grigoriev I.V."/>
        </authorList>
    </citation>
    <scope>NUCLEOTIDE SEQUENCE [LARGE SCALE GENOMIC DNA]</scope>
    <source>
        <strain evidence="11">JAM81 / FGSC 10211</strain>
    </source>
</reference>
<dbReference type="InterPro" id="IPR001878">
    <property type="entry name" value="Znf_CCHC"/>
</dbReference>
<evidence type="ECO:0000256" key="5">
    <source>
        <dbReference type="ARBA" id="ARBA00022833"/>
    </source>
</evidence>
<dbReference type="GO" id="GO:0008270">
    <property type="term" value="F:zinc ion binding"/>
    <property type="evidence" value="ECO:0007669"/>
    <property type="project" value="UniProtKB-KW"/>
</dbReference>
<feature type="compositionally biased region" description="Polar residues" evidence="8">
    <location>
        <begin position="218"/>
        <end position="230"/>
    </location>
</feature>
<evidence type="ECO:0000313" key="11">
    <source>
        <dbReference type="Proteomes" id="UP000007241"/>
    </source>
</evidence>